<evidence type="ECO:0000313" key="7">
    <source>
        <dbReference type="Proteomes" id="UP000256561"/>
    </source>
</evidence>
<dbReference type="Proteomes" id="UP000256561">
    <property type="component" value="Unassembled WGS sequence"/>
</dbReference>
<organism evidence="6 7">
    <name type="scientific">Alteromonas aestuariivivens</name>
    <dbReference type="NCBI Taxonomy" id="1938339"/>
    <lineage>
        <taxon>Bacteria</taxon>
        <taxon>Pseudomonadati</taxon>
        <taxon>Pseudomonadota</taxon>
        <taxon>Gammaproteobacteria</taxon>
        <taxon>Alteromonadales</taxon>
        <taxon>Alteromonadaceae</taxon>
        <taxon>Alteromonas/Salinimonas group</taxon>
        <taxon>Alteromonas</taxon>
    </lineage>
</organism>
<dbReference type="InterPro" id="IPR050346">
    <property type="entry name" value="FMO-like"/>
</dbReference>
<evidence type="ECO:0000313" key="6">
    <source>
        <dbReference type="EMBL" id="RDV27957.1"/>
    </source>
</evidence>
<dbReference type="EMBL" id="QRHA01000002">
    <property type="protein sequence ID" value="RDV27957.1"/>
    <property type="molecule type" value="Genomic_DNA"/>
</dbReference>
<sequence length="518" mass="58765">MNKKVVVVGAGLSGLVTVKELLEEGHEVVCYEQNSDIGGVFSERNTYDSVELTVSNYYMAYSDFMPFDEDIKFWTRREYKEYLDRYAKNFGLLEKINFNSKLLNIKKQSGCYQLTFQDNKGNVTTESCEHVCICSGQFQKPNIPDICGLDSFGGISMHSSEYINAAKCENLKGKRILFLGMGESSADIVTELAEIAGRALLSIRKPHSFSSKTVGDNKPIDMFQTRYWHSLPAKTKANKVRNIWKKVLANPSCTGAKAIMAKHMIEGPDEPGSVVTKTGRIFEAAAKNLEIDVGGIERIDGDTVTFCSGRTEQFDAIVFCTGFKIHLPFLNEDEHFHDIRDCYLQMFSPIVRTRLVFIGFARPQQGGVPAIAELQARYYAKVLSGTLSLPDNTSELALQDKLRWQREFYESPNVVGLVNGLRFNERIAELLGCRIQPPSLLFSPRQFFVYWFHHVWPCQYRVVGPGATPLAREMWLSAPSVYSFKQKAMLVLSIAVKRIKHSRFRDDKHQWRPAFSKK</sequence>
<comment type="similarity">
    <text evidence="1">Belongs to the FMO family.</text>
</comment>
<dbReference type="Pfam" id="PF00743">
    <property type="entry name" value="FMO-like"/>
    <property type="match status" value="1"/>
</dbReference>
<dbReference type="OrthoDB" id="9790219at2"/>
<evidence type="ECO:0000256" key="5">
    <source>
        <dbReference type="ARBA" id="ARBA00023002"/>
    </source>
</evidence>
<dbReference type="GO" id="GO:0004499">
    <property type="term" value="F:N,N-dimethylaniline monooxygenase activity"/>
    <property type="evidence" value="ECO:0007669"/>
    <property type="project" value="InterPro"/>
</dbReference>
<dbReference type="PIRSF" id="PIRSF000332">
    <property type="entry name" value="FMO"/>
    <property type="match status" value="1"/>
</dbReference>
<dbReference type="GO" id="GO:0050661">
    <property type="term" value="F:NADP binding"/>
    <property type="evidence" value="ECO:0007669"/>
    <property type="project" value="InterPro"/>
</dbReference>
<reference evidence="7" key="1">
    <citation type="submission" date="2018-08" db="EMBL/GenBank/DDBJ databases">
        <authorList>
            <person name="Zhang J."/>
            <person name="Du Z.-J."/>
        </authorList>
    </citation>
    <scope>NUCLEOTIDE SEQUENCE [LARGE SCALE GENOMIC DNA]</scope>
    <source>
        <strain evidence="7">KCTC 52655</strain>
    </source>
</reference>
<evidence type="ECO:0000256" key="3">
    <source>
        <dbReference type="ARBA" id="ARBA00022827"/>
    </source>
</evidence>
<dbReference type="PANTHER" id="PTHR23023">
    <property type="entry name" value="DIMETHYLANILINE MONOOXYGENASE"/>
    <property type="match status" value="1"/>
</dbReference>
<keyword evidence="7" id="KW-1185">Reference proteome</keyword>
<evidence type="ECO:0000256" key="2">
    <source>
        <dbReference type="ARBA" id="ARBA00022630"/>
    </source>
</evidence>
<dbReference type="AlphaFoldDB" id="A0A3D8MDM3"/>
<dbReference type="InterPro" id="IPR020946">
    <property type="entry name" value="Flavin_mOase-like"/>
</dbReference>
<dbReference type="InterPro" id="IPR000960">
    <property type="entry name" value="Flavin_mOase"/>
</dbReference>
<dbReference type="Gene3D" id="3.50.50.60">
    <property type="entry name" value="FAD/NAD(P)-binding domain"/>
    <property type="match status" value="1"/>
</dbReference>
<dbReference type="SUPFAM" id="SSF51905">
    <property type="entry name" value="FAD/NAD(P)-binding domain"/>
    <property type="match status" value="2"/>
</dbReference>
<protein>
    <submittedName>
        <fullName evidence="6">Uncharacterized protein</fullName>
    </submittedName>
</protein>
<accession>A0A3D8MDM3</accession>
<dbReference type="PRINTS" id="PR00370">
    <property type="entry name" value="FMOXYGENASE"/>
</dbReference>
<gene>
    <name evidence="6" type="ORF">DXV75_03025</name>
</gene>
<keyword evidence="3" id="KW-0274">FAD</keyword>
<proteinExistence type="inferred from homology"/>
<evidence type="ECO:0000256" key="4">
    <source>
        <dbReference type="ARBA" id="ARBA00022857"/>
    </source>
</evidence>
<dbReference type="GO" id="GO:0050660">
    <property type="term" value="F:flavin adenine dinucleotide binding"/>
    <property type="evidence" value="ECO:0007669"/>
    <property type="project" value="InterPro"/>
</dbReference>
<name>A0A3D8MDM3_9ALTE</name>
<dbReference type="RefSeq" id="WP_115591820.1">
    <property type="nucleotide sequence ID" value="NZ_QRHA01000002.1"/>
</dbReference>
<dbReference type="InterPro" id="IPR036188">
    <property type="entry name" value="FAD/NAD-bd_sf"/>
</dbReference>
<evidence type="ECO:0000256" key="1">
    <source>
        <dbReference type="ARBA" id="ARBA00009183"/>
    </source>
</evidence>
<keyword evidence="2" id="KW-0285">Flavoprotein</keyword>
<keyword evidence="5" id="KW-0560">Oxidoreductase</keyword>
<comment type="caution">
    <text evidence="6">The sequence shown here is derived from an EMBL/GenBank/DDBJ whole genome shotgun (WGS) entry which is preliminary data.</text>
</comment>
<keyword evidence="4" id="KW-0521">NADP</keyword>